<organism evidence="2 3">
    <name type="scientific">Cristinia sonorae</name>
    <dbReference type="NCBI Taxonomy" id="1940300"/>
    <lineage>
        <taxon>Eukaryota</taxon>
        <taxon>Fungi</taxon>
        <taxon>Dikarya</taxon>
        <taxon>Basidiomycota</taxon>
        <taxon>Agaricomycotina</taxon>
        <taxon>Agaricomycetes</taxon>
        <taxon>Agaricomycetidae</taxon>
        <taxon>Agaricales</taxon>
        <taxon>Pleurotineae</taxon>
        <taxon>Stephanosporaceae</taxon>
        <taxon>Cristinia</taxon>
    </lineage>
</organism>
<dbReference type="AlphaFoldDB" id="A0A8K0UEL1"/>
<evidence type="ECO:0000256" key="1">
    <source>
        <dbReference type="SAM" id="MobiDB-lite"/>
    </source>
</evidence>
<comment type="caution">
    <text evidence="2">The sequence shown here is derived from an EMBL/GenBank/DDBJ whole genome shotgun (WGS) entry which is preliminary data.</text>
</comment>
<evidence type="ECO:0000313" key="2">
    <source>
        <dbReference type="EMBL" id="KAH8077509.1"/>
    </source>
</evidence>
<keyword evidence="3" id="KW-1185">Reference proteome</keyword>
<accession>A0A8K0UEL1</accession>
<dbReference type="Proteomes" id="UP000813824">
    <property type="component" value="Unassembled WGS sequence"/>
</dbReference>
<dbReference type="EMBL" id="JAEVFJ010000063">
    <property type="protein sequence ID" value="KAH8077509.1"/>
    <property type="molecule type" value="Genomic_DNA"/>
</dbReference>
<feature type="region of interest" description="Disordered" evidence="1">
    <location>
        <begin position="64"/>
        <end position="153"/>
    </location>
</feature>
<feature type="compositionally biased region" description="Pro residues" evidence="1">
    <location>
        <begin position="122"/>
        <end position="133"/>
    </location>
</feature>
<evidence type="ECO:0000313" key="3">
    <source>
        <dbReference type="Proteomes" id="UP000813824"/>
    </source>
</evidence>
<name>A0A8K0UEL1_9AGAR</name>
<protein>
    <submittedName>
        <fullName evidence="2">Uncharacterized protein</fullName>
    </submittedName>
</protein>
<dbReference type="OrthoDB" id="2897434at2759"/>
<gene>
    <name evidence="2" type="ORF">BXZ70DRAFT_962614</name>
</gene>
<reference evidence="2" key="1">
    <citation type="journal article" date="2021" name="New Phytol.">
        <title>Evolutionary innovations through gain and loss of genes in the ectomycorrhizal Boletales.</title>
        <authorList>
            <person name="Wu G."/>
            <person name="Miyauchi S."/>
            <person name="Morin E."/>
            <person name="Kuo A."/>
            <person name="Drula E."/>
            <person name="Varga T."/>
            <person name="Kohler A."/>
            <person name="Feng B."/>
            <person name="Cao Y."/>
            <person name="Lipzen A."/>
            <person name="Daum C."/>
            <person name="Hundley H."/>
            <person name="Pangilinan J."/>
            <person name="Johnson J."/>
            <person name="Barry K."/>
            <person name="LaButti K."/>
            <person name="Ng V."/>
            <person name="Ahrendt S."/>
            <person name="Min B."/>
            <person name="Choi I.G."/>
            <person name="Park H."/>
            <person name="Plett J.M."/>
            <person name="Magnuson J."/>
            <person name="Spatafora J.W."/>
            <person name="Nagy L.G."/>
            <person name="Henrissat B."/>
            <person name="Grigoriev I.V."/>
            <person name="Yang Z.L."/>
            <person name="Xu J."/>
            <person name="Martin F.M."/>
        </authorList>
    </citation>
    <scope>NUCLEOTIDE SEQUENCE</scope>
    <source>
        <strain evidence="2">KKN 215</strain>
    </source>
</reference>
<sequence length="190" mass="20167">MASLSTRLLKAASCVDLNPVTLAMGEPEAGLANVEWVVIDEADVLLDPDFQESTRLLPADIAATRGHPPAGIDPLFNESQHPHGSPRIPIQPSPRYSHYLVLPSPPTSMPTTVLAPSRVSQPPQPPPPPPPHSRPGMKAGQAGGGTKTLSGRSDLCALNGASYIDGFLARQLAFQQSGSDRRAPQRPLHM</sequence>
<proteinExistence type="predicted"/>